<dbReference type="Proteomes" id="UP001596408">
    <property type="component" value="Unassembled WGS sequence"/>
</dbReference>
<keyword evidence="2" id="KW-1185">Reference proteome</keyword>
<sequence>MFRFDVRQAINAMGYAQVLVENPGIANIAESRHHGPFNMVMFPYADINLMGTSQFDRSELGELRHLLLDLQRMTRIGNWVTTWERELVEGDDTAGVVVDALEQGIISLEDDSETAIDVIRDHGIREQFEAEWESSTARLSAESTT</sequence>
<accession>A0ABD5TS17</accession>
<reference evidence="1 2" key="1">
    <citation type="journal article" date="2019" name="Int. J. Syst. Evol. Microbiol.">
        <title>The Global Catalogue of Microorganisms (GCM) 10K type strain sequencing project: providing services to taxonomists for standard genome sequencing and annotation.</title>
        <authorList>
            <consortium name="The Broad Institute Genomics Platform"/>
            <consortium name="The Broad Institute Genome Sequencing Center for Infectious Disease"/>
            <person name="Wu L."/>
            <person name="Ma J."/>
        </authorList>
    </citation>
    <scope>NUCLEOTIDE SEQUENCE [LARGE SCALE GENOMIC DNA]</scope>
    <source>
        <strain evidence="1 2">YIM 94188</strain>
    </source>
</reference>
<dbReference type="EMBL" id="JBHSXH010000001">
    <property type="protein sequence ID" value="MFC6823396.1"/>
    <property type="molecule type" value="Genomic_DNA"/>
</dbReference>
<gene>
    <name evidence="1" type="ORF">ACFQEV_00025</name>
</gene>
<name>A0ABD5TS17_9EURY</name>
<comment type="caution">
    <text evidence="1">The sequence shown here is derived from an EMBL/GenBank/DDBJ whole genome shotgun (WGS) entry which is preliminary data.</text>
</comment>
<proteinExistence type="predicted"/>
<dbReference type="AlphaFoldDB" id="A0ABD5TS17"/>
<organism evidence="1 2">
    <name type="scientific">Halopelagius fulvigenes</name>
    <dbReference type="NCBI Taxonomy" id="1198324"/>
    <lineage>
        <taxon>Archaea</taxon>
        <taxon>Methanobacteriati</taxon>
        <taxon>Methanobacteriota</taxon>
        <taxon>Stenosarchaea group</taxon>
        <taxon>Halobacteria</taxon>
        <taxon>Halobacteriales</taxon>
        <taxon>Haloferacaceae</taxon>
    </lineage>
</organism>
<protein>
    <submittedName>
        <fullName evidence="1">Uncharacterized protein</fullName>
    </submittedName>
</protein>
<evidence type="ECO:0000313" key="1">
    <source>
        <dbReference type="EMBL" id="MFC6823396.1"/>
    </source>
</evidence>
<evidence type="ECO:0000313" key="2">
    <source>
        <dbReference type="Proteomes" id="UP001596408"/>
    </source>
</evidence>
<dbReference type="RefSeq" id="WP_379691822.1">
    <property type="nucleotide sequence ID" value="NZ_JBHSXH010000001.1"/>
</dbReference>